<reference evidence="2" key="1">
    <citation type="submission" date="2015-11" db="EMBL/GenBank/DDBJ databases">
        <title>De novo transcriptome assembly of four potential Pierce s Disease insect vectors from Arizona vineyards.</title>
        <authorList>
            <person name="Tassone E.E."/>
        </authorList>
    </citation>
    <scope>NUCLEOTIDE SEQUENCE</scope>
</reference>
<dbReference type="AlphaFoldDB" id="A0A1B6FQU4"/>
<evidence type="ECO:0000313" key="2">
    <source>
        <dbReference type="EMBL" id="JAS52383.1"/>
    </source>
</evidence>
<protein>
    <recommendedName>
        <fullName evidence="1">Large ribosomal subunit protein mL44 endonuclease domain-containing protein</fullName>
    </recommendedName>
</protein>
<dbReference type="SUPFAM" id="SSF69065">
    <property type="entry name" value="RNase III domain-like"/>
    <property type="match status" value="1"/>
</dbReference>
<organism evidence="2">
    <name type="scientific">Cuerna arida</name>
    <dbReference type="NCBI Taxonomy" id="1464854"/>
    <lineage>
        <taxon>Eukaryota</taxon>
        <taxon>Metazoa</taxon>
        <taxon>Ecdysozoa</taxon>
        <taxon>Arthropoda</taxon>
        <taxon>Hexapoda</taxon>
        <taxon>Insecta</taxon>
        <taxon>Pterygota</taxon>
        <taxon>Neoptera</taxon>
        <taxon>Paraneoptera</taxon>
        <taxon>Hemiptera</taxon>
        <taxon>Auchenorrhyncha</taxon>
        <taxon>Membracoidea</taxon>
        <taxon>Cicadellidae</taxon>
        <taxon>Cicadellinae</taxon>
        <taxon>Proconiini</taxon>
        <taxon>Cuerna</taxon>
    </lineage>
</organism>
<dbReference type="GO" id="GO:0006396">
    <property type="term" value="P:RNA processing"/>
    <property type="evidence" value="ECO:0007669"/>
    <property type="project" value="InterPro"/>
</dbReference>
<sequence length="155" mass="17956">LFAFTKRLNEKWPKDMLKKVFDAKQNAILANRGDELLRICIWYFLRHNMSKAPSEFVDAIGDYLISLPNLTRIAKGIGMYDLIIAEEYPYTDDTVVDAFKALVAALEQSSDDKQRLFAFVKDFVLTLLTEKDIHEIWQVSDAMTTLKNHYSDENQ</sequence>
<dbReference type="Pfam" id="PF22935">
    <property type="entry name" value="RM44_endonuclase"/>
    <property type="match status" value="1"/>
</dbReference>
<name>A0A1B6FQU4_9HEMI</name>
<dbReference type="Gene3D" id="1.10.1520.10">
    <property type="entry name" value="Ribonuclease III domain"/>
    <property type="match status" value="1"/>
</dbReference>
<gene>
    <name evidence="2" type="ORF">g.6719</name>
</gene>
<accession>A0A1B6FQU4</accession>
<dbReference type="GO" id="GO:0004525">
    <property type="term" value="F:ribonuclease III activity"/>
    <property type="evidence" value="ECO:0007669"/>
    <property type="project" value="InterPro"/>
</dbReference>
<evidence type="ECO:0000259" key="1">
    <source>
        <dbReference type="Pfam" id="PF22935"/>
    </source>
</evidence>
<dbReference type="EMBL" id="GECZ01017386">
    <property type="protein sequence ID" value="JAS52383.1"/>
    <property type="molecule type" value="Transcribed_RNA"/>
</dbReference>
<proteinExistence type="predicted"/>
<dbReference type="InterPro" id="IPR055189">
    <property type="entry name" value="RM44_endonuclase"/>
</dbReference>
<feature type="non-terminal residue" evidence="2">
    <location>
        <position position="1"/>
    </location>
</feature>
<dbReference type="InterPro" id="IPR036389">
    <property type="entry name" value="RNase_III_sf"/>
</dbReference>
<feature type="domain" description="Large ribosomal subunit protein mL44 endonuclease" evidence="1">
    <location>
        <begin position="19"/>
        <end position="106"/>
    </location>
</feature>
<feature type="non-terminal residue" evidence="2">
    <location>
        <position position="155"/>
    </location>
</feature>